<name>A0A1C0TR11_9GAMM</name>
<reference evidence="2" key="1">
    <citation type="submission" date="2016-07" db="EMBL/GenBank/DDBJ databases">
        <authorList>
            <person name="Florea S."/>
            <person name="Webb J.S."/>
            <person name="Jaromczyk J."/>
            <person name="Schardl C.L."/>
        </authorList>
    </citation>
    <scope>NUCLEOTIDE SEQUENCE [LARGE SCALE GENOMIC DNA]</scope>
    <source>
        <strain evidence="2">IPB1</strain>
    </source>
</reference>
<protein>
    <submittedName>
        <fullName evidence="1">Uncharacterized protein</fullName>
    </submittedName>
</protein>
<comment type="caution">
    <text evidence="1">The sequence shown here is derived from an EMBL/GenBank/DDBJ whole genome shotgun (WGS) entry which is preliminary data.</text>
</comment>
<dbReference type="EMBL" id="MAUJ01000003">
    <property type="protein sequence ID" value="OCQ21387.1"/>
    <property type="molecule type" value="Genomic_DNA"/>
</dbReference>
<dbReference type="Proteomes" id="UP000093366">
    <property type="component" value="Unassembled WGS sequence"/>
</dbReference>
<evidence type="ECO:0000313" key="2">
    <source>
        <dbReference type="Proteomes" id="UP000093366"/>
    </source>
</evidence>
<evidence type="ECO:0000313" key="1">
    <source>
        <dbReference type="EMBL" id="OCQ21387.1"/>
    </source>
</evidence>
<accession>A0A1C0TR11</accession>
<proteinExistence type="predicted"/>
<dbReference type="AlphaFoldDB" id="A0A1C0TR11"/>
<gene>
    <name evidence="1" type="ORF">A7985_12270</name>
</gene>
<sequence>MLIQNGNIQLKMIDTTLKSADIPSPLWDIYKDVYFAPCSATHHYLNGAIISLWNPNGKSLNNHQNSFFAKKNISLISRQQISINYLYGGNENMSYREFSISINTSLANAQKIAQRCRQNAFYYLSEGQITLYNSMKLTQYCRLNAHFLSRLCRTSIPKSNAAISKPTFLK</sequence>
<organism evidence="1 2">
    <name type="scientific">Pseudoalteromonas luteoviolacea</name>
    <dbReference type="NCBI Taxonomy" id="43657"/>
    <lineage>
        <taxon>Bacteria</taxon>
        <taxon>Pseudomonadati</taxon>
        <taxon>Pseudomonadota</taxon>
        <taxon>Gammaproteobacteria</taxon>
        <taxon>Alteromonadales</taxon>
        <taxon>Pseudoalteromonadaceae</taxon>
        <taxon>Pseudoalteromonas</taxon>
    </lineage>
</organism>